<sequence length="541" mass="57956">MTNHQYSEPAGASSRWDDEDGLFDAERTSSAPPDSLITFRFLRDAVVRHLRLWLILAIAGFGIGVATHFVLPAPHAASARLLITTREGDDPSKAMATEVSLATTRTVAHRVIAALKLPDQPDDLLARYTVEPITSRVLEIKATAKTDAEATTLATTVAQTYLKFRREQIAAQDVPLKRDLTAAQNEVTLAEQAVRAGGDDPLDPQRPNSPEVTRLNAAQDKVKFVQQQLLDSTTSAAKMNSSRMLDAPAALPSSGKRMLALKAATGLAAGLFLGLGFVIVRAVISERLWKRQDISNALGARIRLSTGRPPRSWLPFARVLRTSQSKHPGIKLLSQHLSRRIVWTKRPTPAMVVVSVDDLRACSLAVASLAVALADEGKHILVADLTGTRALARKLGVTESGVHDSKFAEQGRRISVHVPGKDALPPEGCYLRVGDNNRPAGSGDVQLDAAWEAADMVLSLAVLSPALGADHLGSWSSRAAVVVTAGRSTATRIRSTGDMLRLAGLEIDTAIVLHADKTDEGIGVADAETAPASVDLEMFSR</sequence>
<proteinExistence type="predicted"/>
<evidence type="ECO:0000313" key="3">
    <source>
        <dbReference type="EMBL" id="NOL39008.1"/>
    </source>
</evidence>
<evidence type="ECO:0000313" key="2">
    <source>
        <dbReference type="EMBL" id="MBB6568400.1"/>
    </source>
</evidence>
<evidence type="ECO:0000256" key="1">
    <source>
        <dbReference type="SAM" id="Phobius"/>
    </source>
</evidence>
<dbReference type="PANTHER" id="PTHR32309">
    <property type="entry name" value="TYROSINE-PROTEIN KINASE"/>
    <property type="match status" value="1"/>
</dbReference>
<gene>
    <name evidence="2" type="ORF">HNR71_004037</name>
    <name evidence="3" type="ORF">HPO96_01995</name>
</gene>
<reference evidence="3 4" key="1">
    <citation type="submission" date="2020-05" db="EMBL/GenBank/DDBJ databases">
        <title>Genome sequence of Kribbella sandramycini ATCC 39419.</title>
        <authorList>
            <person name="Maclea K.S."/>
            <person name="Fair J.L."/>
        </authorList>
    </citation>
    <scope>NUCLEOTIDE SEQUENCE [LARGE SCALE GENOMIC DNA]</scope>
    <source>
        <strain evidence="3 4">ATCC 39419</strain>
    </source>
</reference>
<dbReference type="Proteomes" id="UP000553957">
    <property type="component" value="Unassembled WGS sequence"/>
</dbReference>
<feature type="transmembrane region" description="Helical" evidence="1">
    <location>
        <begin position="263"/>
        <end position="284"/>
    </location>
</feature>
<keyword evidence="4" id="KW-1185">Reference proteome</keyword>
<evidence type="ECO:0000313" key="5">
    <source>
        <dbReference type="Proteomes" id="UP000553957"/>
    </source>
</evidence>
<dbReference type="RefSeq" id="WP_171670481.1">
    <property type="nucleotide sequence ID" value="NZ_BAAAGT010000007.1"/>
</dbReference>
<keyword evidence="1" id="KW-0472">Membrane</keyword>
<accession>A0A7Y4KUM2</accession>
<evidence type="ECO:0000313" key="4">
    <source>
        <dbReference type="Proteomes" id="UP000534306"/>
    </source>
</evidence>
<comment type="caution">
    <text evidence="3">The sequence shown here is derived from an EMBL/GenBank/DDBJ whole genome shotgun (WGS) entry which is preliminary data.</text>
</comment>
<dbReference type="EMBL" id="JABJRC010000001">
    <property type="protein sequence ID" value="NOL39008.1"/>
    <property type="molecule type" value="Genomic_DNA"/>
</dbReference>
<dbReference type="InterPro" id="IPR050445">
    <property type="entry name" value="Bact_polysacc_biosynth/exp"/>
</dbReference>
<organism evidence="3 4">
    <name type="scientific">Kribbella sandramycini</name>
    <dbReference type="NCBI Taxonomy" id="60450"/>
    <lineage>
        <taxon>Bacteria</taxon>
        <taxon>Bacillati</taxon>
        <taxon>Actinomycetota</taxon>
        <taxon>Actinomycetes</taxon>
        <taxon>Propionibacteriales</taxon>
        <taxon>Kribbellaceae</taxon>
        <taxon>Kribbella</taxon>
    </lineage>
</organism>
<dbReference type="AlphaFoldDB" id="A0A7Y4KUM2"/>
<feature type="transmembrane region" description="Helical" evidence="1">
    <location>
        <begin position="50"/>
        <end position="71"/>
    </location>
</feature>
<dbReference type="PANTHER" id="PTHR32309:SF31">
    <property type="entry name" value="CAPSULAR EXOPOLYSACCHARIDE FAMILY"/>
    <property type="match status" value="1"/>
</dbReference>
<keyword evidence="1" id="KW-0812">Transmembrane</keyword>
<keyword evidence="1" id="KW-1133">Transmembrane helix</keyword>
<dbReference type="Proteomes" id="UP000534306">
    <property type="component" value="Unassembled WGS sequence"/>
</dbReference>
<name>A0A7Y4KUM2_9ACTN</name>
<protein>
    <submittedName>
        <fullName evidence="2">Capsular polysaccharide biosynthesis protein</fullName>
    </submittedName>
</protein>
<reference evidence="2 5" key="2">
    <citation type="submission" date="2020-08" db="EMBL/GenBank/DDBJ databases">
        <title>Sequencing the genomes of 1000 actinobacteria strains.</title>
        <authorList>
            <person name="Klenk H.-P."/>
        </authorList>
    </citation>
    <scope>NUCLEOTIDE SEQUENCE [LARGE SCALE GENOMIC DNA]</scope>
    <source>
        <strain evidence="2 5">DSM 15626</strain>
    </source>
</reference>
<dbReference type="EMBL" id="JACHKF010000001">
    <property type="protein sequence ID" value="MBB6568400.1"/>
    <property type="molecule type" value="Genomic_DNA"/>
</dbReference>